<evidence type="ECO:0000313" key="3">
    <source>
        <dbReference type="Proteomes" id="UP001589844"/>
    </source>
</evidence>
<proteinExistence type="predicted"/>
<reference evidence="2 3" key="1">
    <citation type="submission" date="2024-09" db="EMBL/GenBank/DDBJ databases">
        <authorList>
            <person name="Sun Q."/>
            <person name="Mori K."/>
        </authorList>
    </citation>
    <scope>NUCLEOTIDE SEQUENCE [LARGE SCALE GENOMIC DNA]</scope>
    <source>
        <strain evidence="2 3">CCM 8677</strain>
    </source>
</reference>
<feature type="coiled-coil region" evidence="1">
    <location>
        <begin position="84"/>
        <end position="111"/>
    </location>
</feature>
<dbReference type="EMBL" id="JBHLXJ010000009">
    <property type="protein sequence ID" value="MFC0349855.1"/>
    <property type="molecule type" value="Genomic_DNA"/>
</dbReference>
<gene>
    <name evidence="2" type="ORF">ACFFJH_08550</name>
</gene>
<keyword evidence="3" id="KW-1185">Reference proteome</keyword>
<protein>
    <submittedName>
        <fullName evidence="2">Uncharacterized protein</fullName>
    </submittedName>
</protein>
<dbReference type="Proteomes" id="UP001589844">
    <property type="component" value="Unassembled WGS sequence"/>
</dbReference>
<accession>A0ABV6IDF3</accession>
<comment type="caution">
    <text evidence="2">The sequence shown here is derived from an EMBL/GenBank/DDBJ whole genome shotgun (WGS) entry which is preliminary data.</text>
</comment>
<evidence type="ECO:0000256" key="1">
    <source>
        <dbReference type="SAM" id="Coils"/>
    </source>
</evidence>
<name>A0ABV6IDF3_9BURK</name>
<organism evidence="2 3">
    <name type="scientific">Undibacterium danionis</name>
    <dbReference type="NCBI Taxonomy" id="1812100"/>
    <lineage>
        <taxon>Bacteria</taxon>
        <taxon>Pseudomonadati</taxon>
        <taxon>Pseudomonadota</taxon>
        <taxon>Betaproteobacteria</taxon>
        <taxon>Burkholderiales</taxon>
        <taxon>Oxalobacteraceae</taxon>
        <taxon>Undibacterium</taxon>
    </lineage>
</organism>
<keyword evidence="1" id="KW-0175">Coiled coil</keyword>
<evidence type="ECO:0000313" key="2">
    <source>
        <dbReference type="EMBL" id="MFC0349855.1"/>
    </source>
</evidence>
<sequence length="147" mass="17235">MSKTRAKNLDPELLEVIVGILDGWFGKLTWDLLIKAIEERTKVLYTRQGLDRHSRIKNAYSLAKARMNKTLGIVPIRDLSPTESNALLDRYERLEAENARLKFENDQFFEQFVRWAYNAHLRGLSENYLNSPLPSVDRERTIEKKKK</sequence>
<dbReference type="RefSeq" id="WP_390211671.1">
    <property type="nucleotide sequence ID" value="NZ_JBHLXJ010000009.1"/>
</dbReference>